<accession>A0A5J4UHD3</accession>
<feature type="region of interest" description="Disordered" evidence="1">
    <location>
        <begin position="1"/>
        <end position="94"/>
    </location>
</feature>
<protein>
    <submittedName>
        <fullName evidence="2">Uncharacterized protein</fullName>
    </submittedName>
</protein>
<proteinExistence type="predicted"/>
<gene>
    <name evidence="2" type="ORF">EZS28_035140</name>
</gene>
<dbReference type="Proteomes" id="UP000324800">
    <property type="component" value="Unassembled WGS sequence"/>
</dbReference>
<dbReference type="EMBL" id="SNRW01016474">
    <property type="protein sequence ID" value="KAA6369332.1"/>
    <property type="molecule type" value="Genomic_DNA"/>
</dbReference>
<organism evidence="2 3">
    <name type="scientific">Streblomastix strix</name>
    <dbReference type="NCBI Taxonomy" id="222440"/>
    <lineage>
        <taxon>Eukaryota</taxon>
        <taxon>Metamonada</taxon>
        <taxon>Preaxostyla</taxon>
        <taxon>Oxymonadida</taxon>
        <taxon>Streblomastigidae</taxon>
        <taxon>Streblomastix</taxon>
    </lineage>
</organism>
<name>A0A5J4UHD3_9EUKA</name>
<evidence type="ECO:0000313" key="3">
    <source>
        <dbReference type="Proteomes" id="UP000324800"/>
    </source>
</evidence>
<comment type="caution">
    <text evidence="2">The sequence shown here is derived from an EMBL/GenBank/DDBJ whole genome shotgun (WGS) entry which is preliminary data.</text>
</comment>
<feature type="compositionally biased region" description="Low complexity" evidence="1">
    <location>
        <begin position="12"/>
        <end position="26"/>
    </location>
</feature>
<evidence type="ECO:0000256" key="1">
    <source>
        <dbReference type="SAM" id="MobiDB-lite"/>
    </source>
</evidence>
<feature type="compositionally biased region" description="Basic and acidic residues" evidence="1">
    <location>
        <begin position="1"/>
        <end position="11"/>
    </location>
</feature>
<sequence>MFDLFVEHETSRIQSSQQRQQEDQLSGKGGGGQQKQKGSQGEKDKQINIGPQGPPPRLVSGQQSGYGGAKRGQQDTRPPPKQRDQQGQYNYTDDDETMWEYLGNIDGATEPNKIDINFFENFSELEEKIEREKRENEKLVKK</sequence>
<reference evidence="2 3" key="1">
    <citation type="submission" date="2019-03" db="EMBL/GenBank/DDBJ databases">
        <title>Single cell metagenomics reveals metabolic interactions within the superorganism composed of flagellate Streblomastix strix and complex community of Bacteroidetes bacteria on its surface.</title>
        <authorList>
            <person name="Treitli S.C."/>
            <person name="Kolisko M."/>
            <person name="Husnik F."/>
            <person name="Keeling P."/>
            <person name="Hampl V."/>
        </authorList>
    </citation>
    <scope>NUCLEOTIDE SEQUENCE [LARGE SCALE GENOMIC DNA]</scope>
    <source>
        <strain evidence="2">ST1C</strain>
    </source>
</reference>
<dbReference type="AlphaFoldDB" id="A0A5J4UHD3"/>
<evidence type="ECO:0000313" key="2">
    <source>
        <dbReference type="EMBL" id="KAA6369332.1"/>
    </source>
</evidence>